<sequence length="203" mass="21944">MTHSATYWRVRCIQDSSDDENASPSLQQSSIPTKARGAEAVGAESDSSSGTATPPRGVSRNGGDRLPKEATNPPPPKAVKDPISSPPPSTRYPHSPTTSSPVLLESPPLPLPRPRSPLRERRVRCQERRVAANPYQRRRVVPKPPVSPTYDEDRGTARACAASSQPQLIVAFDSHTPSPQPPPKPSAPYAQALFPVQNGETHR</sequence>
<protein>
    <submittedName>
        <fullName evidence="2">Uncharacterized protein</fullName>
    </submittedName>
</protein>
<dbReference type="EMBL" id="QXGF01002482">
    <property type="protein sequence ID" value="KAE8924503.1"/>
    <property type="molecule type" value="Genomic_DNA"/>
</dbReference>
<accession>A0A6A3DVS4</accession>
<feature type="compositionally biased region" description="Polar residues" evidence="1">
    <location>
        <begin position="22"/>
        <end position="32"/>
    </location>
</feature>
<evidence type="ECO:0000313" key="2">
    <source>
        <dbReference type="EMBL" id="KAE8924503.1"/>
    </source>
</evidence>
<feature type="compositionally biased region" description="Basic and acidic residues" evidence="1">
    <location>
        <begin position="117"/>
        <end position="130"/>
    </location>
</feature>
<dbReference type="AlphaFoldDB" id="A0A6A3DVS4"/>
<evidence type="ECO:0000256" key="1">
    <source>
        <dbReference type="SAM" id="MobiDB-lite"/>
    </source>
</evidence>
<feature type="region of interest" description="Disordered" evidence="1">
    <location>
        <begin position="14"/>
        <end position="203"/>
    </location>
</feature>
<gene>
    <name evidence="2" type="ORF">PF009_g25268</name>
</gene>
<reference evidence="2 3" key="1">
    <citation type="submission" date="2018-08" db="EMBL/GenBank/DDBJ databases">
        <title>Genomic investigation of the strawberry pathogen Phytophthora fragariae indicates pathogenicity is determined by transcriptional variation in three key races.</title>
        <authorList>
            <person name="Adams T.M."/>
            <person name="Armitage A.D."/>
            <person name="Sobczyk M.K."/>
            <person name="Bates H.J."/>
            <person name="Dunwell J.M."/>
            <person name="Nellist C.F."/>
            <person name="Harrison R.J."/>
        </authorList>
    </citation>
    <scope>NUCLEOTIDE SEQUENCE [LARGE SCALE GENOMIC DNA]</scope>
    <source>
        <strain evidence="2 3">NOV-9</strain>
    </source>
</reference>
<name>A0A6A3DVS4_9STRA</name>
<organism evidence="2 3">
    <name type="scientific">Phytophthora fragariae</name>
    <dbReference type="NCBI Taxonomy" id="53985"/>
    <lineage>
        <taxon>Eukaryota</taxon>
        <taxon>Sar</taxon>
        <taxon>Stramenopiles</taxon>
        <taxon>Oomycota</taxon>
        <taxon>Peronosporomycetes</taxon>
        <taxon>Peronosporales</taxon>
        <taxon>Peronosporaceae</taxon>
        <taxon>Phytophthora</taxon>
    </lineage>
</organism>
<dbReference type="Proteomes" id="UP000429523">
    <property type="component" value="Unassembled WGS sequence"/>
</dbReference>
<proteinExistence type="predicted"/>
<feature type="compositionally biased region" description="Low complexity" evidence="1">
    <location>
        <begin position="95"/>
        <end position="106"/>
    </location>
</feature>
<evidence type="ECO:0000313" key="3">
    <source>
        <dbReference type="Proteomes" id="UP000429523"/>
    </source>
</evidence>
<comment type="caution">
    <text evidence="2">The sequence shown here is derived from an EMBL/GenBank/DDBJ whole genome shotgun (WGS) entry which is preliminary data.</text>
</comment>